<keyword evidence="3" id="KW-1185">Reference proteome</keyword>
<keyword evidence="1" id="KW-0812">Transmembrane</keyword>
<keyword evidence="1" id="KW-1133">Transmembrane helix</keyword>
<proteinExistence type="predicted"/>
<protein>
    <submittedName>
        <fullName evidence="2">Uncharacterized protein</fullName>
    </submittedName>
</protein>
<dbReference type="EMBL" id="CP037968">
    <property type="protein sequence ID" value="QYZ78186.1"/>
    <property type="molecule type" value="Genomic_DNA"/>
</dbReference>
<dbReference type="OrthoDB" id="113289at2157"/>
<evidence type="ECO:0000313" key="3">
    <source>
        <dbReference type="Proteomes" id="UP000826709"/>
    </source>
</evidence>
<accession>A0A8G0ZYX8</accession>
<reference evidence="2" key="2">
    <citation type="submission" date="2019-03" db="EMBL/GenBank/DDBJ databases">
        <authorList>
            <person name="Chen S.-C."/>
            <person name="Wu S.-Y."/>
            <person name="Lai M.-C."/>
        </authorList>
    </citation>
    <scope>NUCLEOTIDE SEQUENCE</scope>
    <source>
        <strain evidence="2">ML15</strain>
    </source>
</reference>
<name>A0A8G0ZYX8_9EURY</name>
<evidence type="ECO:0000313" key="2">
    <source>
        <dbReference type="EMBL" id="QYZ78186.1"/>
    </source>
</evidence>
<dbReference type="Proteomes" id="UP000826709">
    <property type="component" value="Chromosome"/>
</dbReference>
<organism evidence="2 3">
    <name type="scientific">Methanofollis formosanus</name>
    <dbReference type="NCBI Taxonomy" id="299308"/>
    <lineage>
        <taxon>Archaea</taxon>
        <taxon>Methanobacteriati</taxon>
        <taxon>Methanobacteriota</taxon>
        <taxon>Stenosarchaea group</taxon>
        <taxon>Methanomicrobia</taxon>
        <taxon>Methanomicrobiales</taxon>
        <taxon>Methanomicrobiaceae</taxon>
        <taxon>Methanofollis</taxon>
    </lineage>
</organism>
<evidence type="ECO:0000256" key="1">
    <source>
        <dbReference type="SAM" id="Phobius"/>
    </source>
</evidence>
<reference evidence="2" key="1">
    <citation type="journal article" date="2005" name="Int. J. Syst. Evol. Microbiol.">
        <title>Methanofollis formosanus sp. nov., isolated from a fish pond.</title>
        <authorList>
            <person name="Wu S.Y."/>
            <person name="Chen S.C."/>
            <person name="Lai M.C."/>
        </authorList>
    </citation>
    <scope>NUCLEOTIDE SEQUENCE</scope>
    <source>
        <strain evidence="2">ML15</strain>
    </source>
</reference>
<dbReference type="KEGG" id="mfk:E2N92_01435"/>
<sequence>MHDRTIIFLSILIIFSVFSFAIGILVLSAEEGVTWTESFDLSKKSENTTLCNSESGEENFCIGLYTAPTYDPKYFLQKEIYLNESENFEGYFCIANNMHNGNDYLVFCLMDYKQVPFSFNENNPQTLHMAHLEPFEERFYHFDLGPTEKGTHEFEIFLILKPYEISLDQSFRLSTDLVNLGSVRLNVFVDDQNMPPISYTNFSSLHCRQCNSQYPVNDGVMITKEPCSAIAWTSSNVTSGETLHYWINVAADDDYPVTFGLITLMDYIQVPINTKSSQDVVFGRLNAGEKLSFPGSTVVPTDKGVHQLMVIWIPAPNHRLNQPYDLKANPEQWAWAQPSIRVELNVT</sequence>
<gene>
    <name evidence="2" type="ORF">E2N92_01435</name>
</gene>
<dbReference type="AlphaFoldDB" id="A0A8G0ZYX8"/>
<dbReference type="RefSeq" id="WP_220681925.1">
    <property type="nucleotide sequence ID" value="NZ_CP037968.1"/>
</dbReference>
<feature type="transmembrane region" description="Helical" evidence="1">
    <location>
        <begin position="6"/>
        <end position="27"/>
    </location>
</feature>
<keyword evidence="1" id="KW-0472">Membrane</keyword>